<name>A0A7W2FNR7_9VIBR</name>
<protein>
    <submittedName>
        <fullName evidence="1">Uncharacterized protein</fullName>
    </submittedName>
</protein>
<dbReference type="Proteomes" id="UP000571701">
    <property type="component" value="Unassembled WGS sequence"/>
</dbReference>
<evidence type="ECO:0000313" key="2">
    <source>
        <dbReference type="Proteomes" id="UP000571701"/>
    </source>
</evidence>
<organism evidence="1 2">
    <name type="scientific">Vibrio marinisediminis</name>
    <dbReference type="NCBI Taxonomy" id="2758441"/>
    <lineage>
        <taxon>Bacteria</taxon>
        <taxon>Pseudomonadati</taxon>
        <taxon>Pseudomonadota</taxon>
        <taxon>Gammaproteobacteria</taxon>
        <taxon>Vibrionales</taxon>
        <taxon>Vibrionaceae</taxon>
        <taxon>Vibrio</taxon>
    </lineage>
</organism>
<reference evidence="1 2" key="1">
    <citation type="submission" date="2020-07" db="EMBL/GenBank/DDBJ databases">
        <title>Vibrio marinisediminis sp. nov., isolated from marine sediment.</title>
        <authorList>
            <person name="Ji X."/>
        </authorList>
    </citation>
    <scope>NUCLEOTIDE SEQUENCE [LARGE SCALE GENOMIC DNA]</scope>
    <source>
        <strain evidence="1 2">404</strain>
    </source>
</reference>
<comment type="caution">
    <text evidence="1">The sequence shown here is derived from an EMBL/GenBank/DDBJ whole genome shotgun (WGS) entry which is preliminary data.</text>
</comment>
<gene>
    <name evidence="1" type="ORF">H2O73_03750</name>
</gene>
<sequence>MKKRRLPIPLILLIPIVLLIVVVIAGVYRFSIDDEDILAKFPATNQVIDPVVEKVFDIRSPNPWTIDVPDSHAFAFIDTFEQSQQLAIGSYDDGAERGQVTVSTKWLTFVDTNQYVSVMTVSNQGSGVFYYLATFRYDVQRKRMVLANSLLIGDRILIDQLQFQESQLTLNYQQHGENQAMAEQPSESRVAQVTVNRDLTLLLHNK</sequence>
<dbReference type="EMBL" id="JACFYF010000001">
    <property type="protein sequence ID" value="MBA5761450.1"/>
    <property type="molecule type" value="Genomic_DNA"/>
</dbReference>
<keyword evidence="2" id="KW-1185">Reference proteome</keyword>
<evidence type="ECO:0000313" key="1">
    <source>
        <dbReference type="EMBL" id="MBA5761450.1"/>
    </source>
</evidence>
<dbReference type="RefSeq" id="WP_182106652.1">
    <property type="nucleotide sequence ID" value="NZ_JACFYF010000001.1"/>
</dbReference>
<dbReference type="AlphaFoldDB" id="A0A7W2FNR7"/>
<proteinExistence type="predicted"/>
<accession>A0A7W2FNR7</accession>